<evidence type="ECO:0000256" key="2">
    <source>
        <dbReference type="SAM" id="Phobius"/>
    </source>
</evidence>
<organism evidence="3 4">
    <name type="scientific">Nocardia terpenica</name>
    <dbReference type="NCBI Taxonomy" id="455432"/>
    <lineage>
        <taxon>Bacteria</taxon>
        <taxon>Bacillati</taxon>
        <taxon>Actinomycetota</taxon>
        <taxon>Actinomycetes</taxon>
        <taxon>Mycobacteriales</taxon>
        <taxon>Nocardiaceae</taxon>
        <taxon>Nocardia</taxon>
    </lineage>
</organism>
<feature type="transmembrane region" description="Helical" evidence="2">
    <location>
        <begin position="7"/>
        <end position="24"/>
    </location>
</feature>
<gene>
    <name evidence="3" type="ORF">F6W96_31780</name>
</gene>
<dbReference type="Proteomes" id="UP000500953">
    <property type="component" value="Chromosome"/>
</dbReference>
<accession>A0A6G9Z9V0</accession>
<keyword evidence="2" id="KW-0812">Transmembrane</keyword>
<proteinExistence type="predicted"/>
<feature type="compositionally biased region" description="Polar residues" evidence="1">
    <location>
        <begin position="31"/>
        <end position="55"/>
    </location>
</feature>
<dbReference type="RefSeq" id="WP_167484359.1">
    <property type="nucleotide sequence ID" value="NZ_CP046173.1"/>
</dbReference>
<protein>
    <submittedName>
        <fullName evidence="3">Uncharacterized protein</fullName>
    </submittedName>
</protein>
<evidence type="ECO:0000313" key="3">
    <source>
        <dbReference type="EMBL" id="QIS22244.1"/>
    </source>
</evidence>
<reference evidence="3 4" key="1">
    <citation type="journal article" date="2019" name="ACS Chem. Biol.">
        <title>Identification and Mobilization of a Cryptic Antibiotic Biosynthesis Gene Locus from a Human-Pathogenic Nocardia Isolate.</title>
        <authorList>
            <person name="Herisse M."/>
            <person name="Ishida K."/>
            <person name="Porter J.L."/>
            <person name="Howden B."/>
            <person name="Hertweck C."/>
            <person name="Stinear T.P."/>
            <person name="Pidot S.J."/>
        </authorList>
    </citation>
    <scope>NUCLEOTIDE SEQUENCE [LARGE SCALE GENOMIC DNA]</scope>
    <source>
        <strain evidence="3 4">AUSMDU00012715</strain>
    </source>
</reference>
<keyword evidence="2" id="KW-1133">Transmembrane helix</keyword>
<evidence type="ECO:0000256" key="1">
    <source>
        <dbReference type="SAM" id="MobiDB-lite"/>
    </source>
</evidence>
<dbReference type="EMBL" id="CP046173">
    <property type="protein sequence ID" value="QIS22244.1"/>
    <property type="molecule type" value="Genomic_DNA"/>
</dbReference>
<dbReference type="AlphaFoldDB" id="A0A6G9Z9V0"/>
<feature type="region of interest" description="Disordered" evidence="1">
    <location>
        <begin position="29"/>
        <end position="55"/>
    </location>
</feature>
<name>A0A6G9Z9V0_9NOCA</name>
<sequence>MKTRRSTAILLTVWIATFVVYLFVRPATPAGQHTPTVSPVANIIPKSQNTPAPAK</sequence>
<evidence type="ECO:0000313" key="4">
    <source>
        <dbReference type="Proteomes" id="UP000500953"/>
    </source>
</evidence>
<keyword evidence="2" id="KW-0472">Membrane</keyword>